<evidence type="ECO:0000256" key="1">
    <source>
        <dbReference type="SAM" id="MobiDB-lite"/>
    </source>
</evidence>
<evidence type="ECO:0000313" key="2">
    <source>
        <dbReference type="EMBL" id="CAZ84746.1"/>
    </source>
</evidence>
<dbReference type="RefSeq" id="XP_002840555.1">
    <property type="nucleotide sequence ID" value="XM_002840509.1"/>
</dbReference>
<dbReference type="InterPro" id="IPR018392">
    <property type="entry name" value="LysM"/>
</dbReference>
<keyword evidence="3" id="KW-1185">Reference proteome</keyword>
<evidence type="ECO:0000313" key="3">
    <source>
        <dbReference type="Proteomes" id="UP000006911"/>
    </source>
</evidence>
<dbReference type="InterPro" id="IPR036779">
    <property type="entry name" value="LysM_dom_sf"/>
</dbReference>
<dbReference type="PANTHER" id="PTHR20932:SF8">
    <property type="entry name" value="LD22649P"/>
    <property type="match status" value="1"/>
</dbReference>
<dbReference type="SUPFAM" id="SSF54106">
    <property type="entry name" value="LysM domain"/>
    <property type="match status" value="1"/>
</dbReference>
<feature type="region of interest" description="Disordered" evidence="1">
    <location>
        <begin position="383"/>
        <end position="446"/>
    </location>
</feature>
<dbReference type="EMBL" id="FN430332">
    <property type="protein sequence ID" value="CAZ84746.1"/>
    <property type="molecule type" value="Genomic_DNA"/>
</dbReference>
<dbReference type="PANTHER" id="PTHR20932">
    <property type="entry name" value="LYSM AND PUTATIVE PEPTIDOGLYCAN-BINDING DOMAIN-CONTAINING PROTEIN"/>
    <property type="match status" value="1"/>
</dbReference>
<protein>
    <submittedName>
        <fullName evidence="2">(Perigord truffle) hypothetical protein</fullName>
    </submittedName>
</protein>
<dbReference type="Proteomes" id="UP000006911">
    <property type="component" value="Unassembled WGS sequence"/>
</dbReference>
<dbReference type="KEGG" id="tml:GSTUM_00009126001"/>
<feature type="compositionally biased region" description="Low complexity" evidence="1">
    <location>
        <begin position="81"/>
        <end position="98"/>
    </location>
</feature>
<proteinExistence type="predicted"/>
<dbReference type="HOGENOM" id="CLU_614217_0_0_1"/>
<accession>D5GJQ3</accession>
<feature type="compositionally biased region" description="Low complexity" evidence="1">
    <location>
        <begin position="106"/>
        <end position="116"/>
    </location>
</feature>
<dbReference type="Gene3D" id="3.10.350.10">
    <property type="entry name" value="LysM domain"/>
    <property type="match status" value="1"/>
</dbReference>
<reference evidence="2 3" key="1">
    <citation type="journal article" date="2010" name="Nature">
        <title>Perigord black truffle genome uncovers evolutionary origins and mechanisms of symbiosis.</title>
        <authorList>
            <person name="Martin F."/>
            <person name="Kohler A."/>
            <person name="Murat C."/>
            <person name="Balestrini R."/>
            <person name="Coutinho P.M."/>
            <person name="Jaillon O."/>
            <person name="Montanini B."/>
            <person name="Morin E."/>
            <person name="Noel B."/>
            <person name="Percudani R."/>
            <person name="Porcel B."/>
            <person name="Rubini A."/>
            <person name="Amicucci A."/>
            <person name="Amselem J."/>
            <person name="Anthouard V."/>
            <person name="Arcioni S."/>
            <person name="Artiguenave F."/>
            <person name="Aury J.M."/>
            <person name="Ballario P."/>
            <person name="Bolchi A."/>
            <person name="Brenna A."/>
            <person name="Brun A."/>
            <person name="Buee M."/>
            <person name="Cantarel B."/>
            <person name="Chevalier G."/>
            <person name="Couloux A."/>
            <person name="Da Silva C."/>
            <person name="Denoeud F."/>
            <person name="Duplessis S."/>
            <person name="Ghignone S."/>
            <person name="Hilselberger B."/>
            <person name="Iotti M."/>
            <person name="Marcais B."/>
            <person name="Mello A."/>
            <person name="Miranda M."/>
            <person name="Pacioni G."/>
            <person name="Quesneville H."/>
            <person name="Riccioni C."/>
            <person name="Ruotolo R."/>
            <person name="Splivallo R."/>
            <person name="Stocchi V."/>
            <person name="Tisserant E."/>
            <person name="Viscomi A.R."/>
            <person name="Zambonelli A."/>
            <person name="Zampieri E."/>
            <person name="Henrissat B."/>
            <person name="Lebrun M.H."/>
            <person name="Paolocci F."/>
            <person name="Bonfante P."/>
            <person name="Ottonello S."/>
            <person name="Wincker P."/>
        </authorList>
    </citation>
    <scope>NUCLEOTIDE SEQUENCE [LARGE SCALE GENOMIC DNA]</scope>
    <source>
        <strain evidence="2 3">Mel28</strain>
    </source>
</reference>
<feature type="region of interest" description="Disordered" evidence="1">
    <location>
        <begin position="39"/>
        <end position="151"/>
    </location>
</feature>
<dbReference type="GeneID" id="9186780"/>
<dbReference type="eggNOG" id="ENOG502SBZ1">
    <property type="taxonomic scope" value="Eukaryota"/>
</dbReference>
<gene>
    <name evidence="2" type="ORF">GSTUM_00009126001</name>
</gene>
<feature type="region of interest" description="Disordered" evidence="1">
    <location>
        <begin position="215"/>
        <end position="240"/>
    </location>
</feature>
<feature type="compositionally biased region" description="Basic and acidic residues" evidence="1">
    <location>
        <begin position="419"/>
        <end position="446"/>
    </location>
</feature>
<feature type="compositionally biased region" description="Gly residues" evidence="1">
    <location>
        <begin position="389"/>
        <end position="401"/>
    </location>
</feature>
<dbReference type="InterPro" id="IPR045030">
    <property type="entry name" value="LYSM1-4"/>
</dbReference>
<organism evidence="2 3">
    <name type="scientific">Tuber melanosporum (strain Mel28)</name>
    <name type="common">Perigord black truffle</name>
    <dbReference type="NCBI Taxonomy" id="656061"/>
    <lineage>
        <taxon>Eukaryota</taxon>
        <taxon>Fungi</taxon>
        <taxon>Dikarya</taxon>
        <taxon>Ascomycota</taxon>
        <taxon>Pezizomycotina</taxon>
        <taxon>Pezizomycetes</taxon>
        <taxon>Pezizales</taxon>
        <taxon>Tuberaceae</taxon>
        <taxon>Tuber</taxon>
    </lineage>
</organism>
<dbReference type="CDD" id="cd00118">
    <property type="entry name" value="LysM"/>
    <property type="match status" value="1"/>
</dbReference>
<dbReference type="InParanoid" id="D5GJQ3"/>
<dbReference type="AlphaFoldDB" id="D5GJQ3"/>
<name>D5GJQ3_TUBMM</name>
<sequence length="446" mass="46628">MIATIAATNGGGSGGSVGNGWGVQWSALQGLASSALGSDVVAATSDPPPMQPHESAAAIRRRKRLTDGTTATGSGGRRSHSSGSWLGGIPISVADSSRGAGGSGSGDAPSRSARGSVLGEPSSQNSTRGRKISYKRSTSPDPTGGPAPESERDTLAYVHHVKPTDTLEGVVIMYNIHASALRRANGMWPNDSVQRHKILLLPVEDCGVKGKPMDLLNLDPTRDQQENLPPPPRKPTPGEEAIAEECGYRHESYVVMDGIGQVEIARLARKKLSHFPPRRRKESVFTNATTGFGTPPSDDEASVFRGMTPGVGALGGSRGEAGVVLHAEESITKTLMELAQGTSAGLENVGGVIEGFVRKWTAKAQDFATHDLIELTQRLGFEIEDDDGSGSGGGNAGGSSGSGERAAGNWRMGSSTARGDGRVVRERLPRSRRERGDGVKNGDKLL</sequence>